<name>A0A1M5T7E1_9BRAD</name>
<dbReference type="InterPro" id="IPR011051">
    <property type="entry name" value="RmlC_Cupin_sf"/>
</dbReference>
<dbReference type="OrthoDB" id="6106484at2"/>
<evidence type="ECO:0000313" key="2">
    <source>
        <dbReference type="Proteomes" id="UP000190675"/>
    </source>
</evidence>
<evidence type="ECO:0000313" key="1">
    <source>
        <dbReference type="EMBL" id="SHH46687.1"/>
    </source>
</evidence>
<dbReference type="Proteomes" id="UP000190675">
    <property type="component" value="Chromosome I"/>
</dbReference>
<dbReference type="AlphaFoldDB" id="A0A1M5T7E1"/>
<sequence>MNEVSHSTRDKVFALEAELYKLPQLVIEPVHRFSPGVYSREITIPAGVTLTGEIHKYPQLNILSFGTMQVLTEDGIVEVSAPFSVVSPAGTKRVAHTLTECVWTTILATELTDVAQIENHFIAKSEVEYLTYKKNKCLS</sequence>
<dbReference type="EMBL" id="LT670818">
    <property type="protein sequence ID" value="SHH46687.1"/>
    <property type="molecule type" value="Genomic_DNA"/>
</dbReference>
<reference evidence="1 2" key="1">
    <citation type="submission" date="2016-11" db="EMBL/GenBank/DDBJ databases">
        <authorList>
            <person name="Jaros S."/>
            <person name="Januszkiewicz K."/>
            <person name="Wedrychowicz H."/>
        </authorList>
    </citation>
    <scope>NUCLEOTIDE SEQUENCE [LARGE SCALE GENOMIC DNA]</scope>
    <source>
        <strain evidence="1 2">GAS242</strain>
    </source>
</reference>
<dbReference type="RefSeq" id="WP_079570760.1">
    <property type="nucleotide sequence ID" value="NZ_LT670818.1"/>
</dbReference>
<protein>
    <submittedName>
        <fullName evidence="1">Uncharacterized protein</fullName>
    </submittedName>
</protein>
<gene>
    <name evidence="1" type="ORF">SAMN05444169_7599</name>
</gene>
<accession>A0A1M5T7E1</accession>
<organism evidence="1 2">
    <name type="scientific">Bradyrhizobium erythrophlei</name>
    <dbReference type="NCBI Taxonomy" id="1437360"/>
    <lineage>
        <taxon>Bacteria</taxon>
        <taxon>Pseudomonadati</taxon>
        <taxon>Pseudomonadota</taxon>
        <taxon>Alphaproteobacteria</taxon>
        <taxon>Hyphomicrobiales</taxon>
        <taxon>Nitrobacteraceae</taxon>
        <taxon>Bradyrhizobium</taxon>
    </lineage>
</organism>
<dbReference type="SUPFAM" id="SSF51182">
    <property type="entry name" value="RmlC-like cupins"/>
    <property type="match status" value="1"/>
</dbReference>
<proteinExistence type="predicted"/>